<accession>A0A504JI33</accession>
<comment type="caution">
    <text evidence="1">The sequence shown here is derived from an EMBL/GenBank/DDBJ whole genome shotgun (WGS) entry which is preliminary data.</text>
</comment>
<keyword evidence="2" id="KW-1185">Reference proteome</keyword>
<dbReference type="RefSeq" id="WP_140593493.1">
    <property type="nucleotide sequence ID" value="NZ_VFWZ01000003.1"/>
</dbReference>
<dbReference type="Proteomes" id="UP000315540">
    <property type="component" value="Unassembled WGS sequence"/>
</dbReference>
<name>A0A504JI33_9FLAO</name>
<dbReference type="OrthoDB" id="1163990at2"/>
<proteinExistence type="predicted"/>
<dbReference type="EMBL" id="VFWZ01000003">
    <property type="protein sequence ID" value="TPN86140.1"/>
    <property type="molecule type" value="Genomic_DNA"/>
</dbReference>
<reference evidence="1 2" key="1">
    <citation type="submission" date="2019-06" db="EMBL/GenBank/DDBJ databases">
        <authorList>
            <person name="Meng X."/>
        </authorList>
    </citation>
    <scope>NUCLEOTIDE SEQUENCE [LARGE SCALE GENOMIC DNA]</scope>
    <source>
        <strain evidence="1 2">M625</strain>
    </source>
</reference>
<dbReference type="AlphaFoldDB" id="A0A504JI33"/>
<protein>
    <submittedName>
        <fullName evidence="1">Uncharacterized protein</fullName>
    </submittedName>
</protein>
<organism evidence="1 2">
    <name type="scientific">Aquimarina algicola</name>
    <dbReference type="NCBI Taxonomy" id="2589995"/>
    <lineage>
        <taxon>Bacteria</taxon>
        <taxon>Pseudomonadati</taxon>
        <taxon>Bacteroidota</taxon>
        <taxon>Flavobacteriia</taxon>
        <taxon>Flavobacteriales</taxon>
        <taxon>Flavobacteriaceae</taxon>
        <taxon>Aquimarina</taxon>
    </lineage>
</organism>
<evidence type="ECO:0000313" key="1">
    <source>
        <dbReference type="EMBL" id="TPN86140.1"/>
    </source>
</evidence>
<gene>
    <name evidence="1" type="ORF">FHK87_12770</name>
</gene>
<sequence length="60" mass="6396">MKEIKKLQNVRALSKQDQRTINGGASKSTCGVFFCTSQTEGCSCIDSNGNIGTCFQGNCS</sequence>
<evidence type="ECO:0000313" key="2">
    <source>
        <dbReference type="Proteomes" id="UP000315540"/>
    </source>
</evidence>